<reference evidence="11 12" key="1">
    <citation type="journal article" date="2011" name="J. Bacteriol.">
        <title>Genome sequence of Haloplasma contractile, an unusual contractile bacterium from a deep-sea anoxic brine lake.</title>
        <authorList>
            <person name="Antunes A."/>
            <person name="Alam I."/>
            <person name="El Dorry H."/>
            <person name="Siam R."/>
            <person name="Robertson A."/>
            <person name="Bajic V.B."/>
            <person name="Stingl U."/>
        </authorList>
    </citation>
    <scope>NUCLEOTIDE SEQUENCE [LARGE SCALE GENOMIC DNA]</scope>
    <source>
        <strain evidence="11 12">SSD-17B</strain>
    </source>
</reference>
<sequence>MFLQVFYFFIAYLFGSIPSGLIIGKLFRGIDIRKHGSGNLGGTNAIRVLGKKLGSIVGLMDILKGGVVILLVDLLGINTGLSLSLFGLEINSIDPLFYGIFAVIGHVFPIFANFKGGKAVATSAGILLFYQPFVVFIGLIFFVLLAKTTRYVSVASTVGAMFIFITTLFIDQLPHIERERELTFDINTNLPLQIITFLLVLFIVIRHIPNYKRLIKGTESKIGQKKNK</sequence>
<dbReference type="GO" id="GO:0005886">
    <property type="term" value="C:plasma membrane"/>
    <property type="evidence" value="ECO:0007669"/>
    <property type="project" value="UniProtKB-SubCell"/>
</dbReference>
<comment type="function">
    <text evidence="10">Catalyzes the transfer of an acyl group from acyl-phosphate (acyl-PO(4)) to glycerol-3-phosphate (G3P) to form lysophosphatidic acid (LPA). This enzyme utilizes acyl-phosphate as fatty acyl donor, but not acyl-CoA or acyl-ACP.</text>
</comment>
<keyword evidence="2 10" id="KW-0444">Lipid biosynthesis</keyword>
<keyword evidence="3 10" id="KW-0808">Transferase</keyword>
<protein>
    <recommendedName>
        <fullName evidence="10">Glycerol-3-phosphate acyltransferase</fullName>
    </recommendedName>
    <alternativeName>
        <fullName evidence="10">Acyl-PO4 G3P acyltransferase</fullName>
    </alternativeName>
    <alternativeName>
        <fullName evidence="10">Acyl-phosphate--glycerol-3-phosphate acyltransferase</fullName>
    </alternativeName>
    <alternativeName>
        <fullName evidence="10">G3P acyltransferase</fullName>
        <shortName evidence="10">GPAT</shortName>
        <ecNumber evidence="10">2.3.1.275</ecNumber>
    </alternativeName>
    <alternativeName>
        <fullName evidence="10">Lysophosphatidic acid synthase</fullName>
        <shortName evidence="10">LPA synthase</shortName>
    </alternativeName>
</protein>
<keyword evidence="1 10" id="KW-1003">Cell membrane</keyword>
<gene>
    <name evidence="10 11" type="primary">plsY</name>
    <name evidence="11" type="ORF">HLPCO_000412</name>
</gene>
<keyword evidence="6 10" id="KW-0443">Lipid metabolism</keyword>
<dbReference type="Proteomes" id="UP000005707">
    <property type="component" value="Unassembled WGS sequence"/>
</dbReference>
<evidence type="ECO:0000313" key="11">
    <source>
        <dbReference type="EMBL" id="ERJ13746.1"/>
    </source>
</evidence>
<evidence type="ECO:0000256" key="2">
    <source>
        <dbReference type="ARBA" id="ARBA00022516"/>
    </source>
</evidence>
<dbReference type="AlphaFoldDB" id="U2EGK5"/>
<dbReference type="Pfam" id="PF02660">
    <property type="entry name" value="G3P_acyltransf"/>
    <property type="match status" value="1"/>
</dbReference>
<accession>U2EGK5</accession>
<evidence type="ECO:0000256" key="5">
    <source>
        <dbReference type="ARBA" id="ARBA00022989"/>
    </source>
</evidence>
<evidence type="ECO:0000256" key="9">
    <source>
        <dbReference type="ARBA" id="ARBA00023264"/>
    </source>
</evidence>
<evidence type="ECO:0000256" key="8">
    <source>
        <dbReference type="ARBA" id="ARBA00023209"/>
    </source>
</evidence>
<dbReference type="OrthoDB" id="9777124at2"/>
<dbReference type="GO" id="GO:0008654">
    <property type="term" value="P:phospholipid biosynthetic process"/>
    <property type="evidence" value="ECO:0007669"/>
    <property type="project" value="UniProtKB-UniRule"/>
</dbReference>
<evidence type="ECO:0000256" key="6">
    <source>
        <dbReference type="ARBA" id="ARBA00023098"/>
    </source>
</evidence>
<dbReference type="EC" id="2.3.1.275" evidence="10"/>
<keyword evidence="4 10" id="KW-0812">Transmembrane</keyword>
<dbReference type="GO" id="GO:0043772">
    <property type="term" value="F:acyl-phosphate glycerol-3-phosphate acyltransferase activity"/>
    <property type="evidence" value="ECO:0007669"/>
    <property type="project" value="UniProtKB-UniRule"/>
</dbReference>
<dbReference type="HAMAP" id="MF_01043">
    <property type="entry name" value="PlsY"/>
    <property type="match status" value="1"/>
</dbReference>
<dbReference type="NCBIfam" id="TIGR00023">
    <property type="entry name" value="glycerol-3-phosphate 1-O-acyltransferase PlsY"/>
    <property type="match status" value="1"/>
</dbReference>
<comment type="catalytic activity">
    <reaction evidence="10">
        <text>an acyl phosphate + sn-glycerol 3-phosphate = a 1-acyl-sn-glycero-3-phosphate + phosphate</text>
        <dbReference type="Rhea" id="RHEA:34075"/>
        <dbReference type="ChEBI" id="CHEBI:43474"/>
        <dbReference type="ChEBI" id="CHEBI:57597"/>
        <dbReference type="ChEBI" id="CHEBI:57970"/>
        <dbReference type="ChEBI" id="CHEBI:59918"/>
        <dbReference type="EC" id="2.3.1.275"/>
    </reaction>
</comment>
<dbReference type="SMART" id="SM01207">
    <property type="entry name" value="G3P_acyltransf"/>
    <property type="match status" value="1"/>
</dbReference>
<keyword evidence="7 10" id="KW-0472">Membrane</keyword>
<reference evidence="11 12" key="2">
    <citation type="journal article" date="2013" name="PLoS ONE">
        <title>INDIGO - INtegrated Data Warehouse of MIcrobial GenOmes with Examples from the Red Sea Extremophiles.</title>
        <authorList>
            <person name="Alam I."/>
            <person name="Antunes A."/>
            <person name="Kamau A.A."/>
            <person name="Ba Alawi W."/>
            <person name="Kalkatawi M."/>
            <person name="Stingl U."/>
            <person name="Bajic V.B."/>
        </authorList>
    </citation>
    <scope>NUCLEOTIDE SEQUENCE [LARGE SCALE GENOMIC DNA]</scope>
    <source>
        <strain evidence="11 12">SSD-17B</strain>
    </source>
</reference>
<dbReference type="InterPro" id="IPR003811">
    <property type="entry name" value="G3P_acylTferase_PlsY"/>
</dbReference>
<dbReference type="PANTHER" id="PTHR30309:SF0">
    <property type="entry name" value="GLYCEROL-3-PHOSPHATE ACYLTRANSFERASE-RELATED"/>
    <property type="match status" value="1"/>
</dbReference>
<dbReference type="PANTHER" id="PTHR30309">
    <property type="entry name" value="INNER MEMBRANE PROTEIN YGIH"/>
    <property type="match status" value="1"/>
</dbReference>
<dbReference type="InParanoid" id="U2EGK5"/>
<comment type="subcellular location">
    <subcellularLocation>
        <location evidence="10">Cell membrane</location>
        <topology evidence="10">Multi-pass membrane protein</topology>
    </subcellularLocation>
</comment>
<comment type="caution">
    <text evidence="11">The sequence shown here is derived from an EMBL/GenBank/DDBJ whole genome shotgun (WGS) entry which is preliminary data.</text>
</comment>
<dbReference type="eggNOG" id="COG0344">
    <property type="taxonomic scope" value="Bacteria"/>
</dbReference>
<keyword evidence="11" id="KW-0012">Acyltransferase</keyword>
<feature type="transmembrane region" description="Helical" evidence="10">
    <location>
        <begin position="96"/>
        <end position="114"/>
    </location>
</feature>
<comment type="similarity">
    <text evidence="10">Belongs to the PlsY family.</text>
</comment>
<dbReference type="EMBL" id="AFNU02000001">
    <property type="protein sequence ID" value="ERJ13746.1"/>
    <property type="molecule type" value="Genomic_DNA"/>
</dbReference>
<dbReference type="RefSeq" id="WP_008826147.1">
    <property type="nucleotide sequence ID" value="NZ_AFNU02000001.1"/>
</dbReference>
<feature type="transmembrane region" description="Helical" evidence="10">
    <location>
        <begin position="190"/>
        <end position="208"/>
    </location>
</feature>
<feature type="transmembrane region" description="Helical" evidence="10">
    <location>
        <begin position="126"/>
        <end position="145"/>
    </location>
</feature>
<keyword evidence="8 10" id="KW-0594">Phospholipid biosynthesis</keyword>
<dbReference type="STRING" id="1033810.HLPCO_000412"/>
<name>U2EGK5_9MOLU</name>
<dbReference type="UniPathway" id="UPA00085"/>
<organism evidence="11 12">
    <name type="scientific">Haloplasma contractile SSD-17B</name>
    <dbReference type="NCBI Taxonomy" id="1033810"/>
    <lineage>
        <taxon>Bacteria</taxon>
        <taxon>Bacillati</taxon>
        <taxon>Mycoplasmatota</taxon>
        <taxon>Mollicutes</taxon>
        <taxon>Haloplasmatales</taxon>
        <taxon>Haloplasmataceae</taxon>
        <taxon>Haloplasma</taxon>
    </lineage>
</organism>
<evidence type="ECO:0000313" key="12">
    <source>
        <dbReference type="Proteomes" id="UP000005707"/>
    </source>
</evidence>
<evidence type="ECO:0000256" key="1">
    <source>
        <dbReference type="ARBA" id="ARBA00022475"/>
    </source>
</evidence>
<evidence type="ECO:0000256" key="7">
    <source>
        <dbReference type="ARBA" id="ARBA00023136"/>
    </source>
</evidence>
<feature type="transmembrane region" description="Helical" evidence="10">
    <location>
        <begin position="151"/>
        <end position="170"/>
    </location>
</feature>
<comment type="subunit">
    <text evidence="10">Probably interacts with PlsX.</text>
</comment>
<proteinExistence type="inferred from homology"/>
<evidence type="ECO:0000256" key="10">
    <source>
        <dbReference type="HAMAP-Rule" id="MF_01043"/>
    </source>
</evidence>
<evidence type="ECO:0000256" key="3">
    <source>
        <dbReference type="ARBA" id="ARBA00022679"/>
    </source>
</evidence>
<dbReference type="FunCoup" id="U2EGK5">
    <property type="interactions" value="206"/>
</dbReference>
<keyword evidence="12" id="KW-1185">Reference proteome</keyword>
<evidence type="ECO:0000256" key="4">
    <source>
        <dbReference type="ARBA" id="ARBA00022692"/>
    </source>
</evidence>
<comment type="pathway">
    <text evidence="10">Lipid metabolism; phospholipid metabolism.</text>
</comment>
<keyword evidence="5 10" id="KW-1133">Transmembrane helix</keyword>
<feature type="transmembrane region" description="Helical" evidence="10">
    <location>
        <begin position="6"/>
        <end position="27"/>
    </location>
</feature>
<keyword evidence="9 10" id="KW-1208">Phospholipid metabolism</keyword>